<evidence type="ECO:0000313" key="3">
    <source>
        <dbReference type="Proteomes" id="UP000789739"/>
    </source>
</evidence>
<accession>A0A9N9C048</accession>
<dbReference type="Proteomes" id="UP000789739">
    <property type="component" value="Unassembled WGS sequence"/>
</dbReference>
<feature type="chain" id="PRO_5040454499" evidence="1">
    <location>
        <begin position="24"/>
        <end position="287"/>
    </location>
</feature>
<sequence length="287" mass="32339">MKSVYIFFLLAALIFTDPTPANATPLEKKWLKQCCPVSRCVFTQGDSPLRPPRFFGNTFDGFLEFTQSPRDTLQISGFIDIRGTINGAVEAFYDIHVAKCSTAFTDSPGDLATIDLDLESFGTPILTSVNLPISSIRDQCCFVVEEFASIRGSVPPNERILGIAPVEAVSNEALPLREKLSQYIGFEPEKICLPITEEDRQLFQKLIADQEEIADIVINEYRFLQHHGHNFKGGKLIHIMWVYICTEKEVEKVLIEVPPSKILSRKVLTHIEKRFDVIRPLDLIIPG</sequence>
<evidence type="ECO:0000256" key="1">
    <source>
        <dbReference type="SAM" id="SignalP"/>
    </source>
</evidence>
<name>A0A9N9C048_9GLOM</name>
<dbReference type="OrthoDB" id="2386437at2759"/>
<protein>
    <submittedName>
        <fullName evidence="2">11342_t:CDS:1</fullName>
    </submittedName>
</protein>
<evidence type="ECO:0000313" key="2">
    <source>
        <dbReference type="EMBL" id="CAG8582143.1"/>
    </source>
</evidence>
<gene>
    <name evidence="2" type="ORF">PBRASI_LOCUS6677</name>
</gene>
<organism evidence="2 3">
    <name type="scientific">Paraglomus brasilianum</name>
    <dbReference type="NCBI Taxonomy" id="144538"/>
    <lineage>
        <taxon>Eukaryota</taxon>
        <taxon>Fungi</taxon>
        <taxon>Fungi incertae sedis</taxon>
        <taxon>Mucoromycota</taxon>
        <taxon>Glomeromycotina</taxon>
        <taxon>Glomeromycetes</taxon>
        <taxon>Paraglomerales</taxon>
        <taxon>Paraglomeraceae</taxon>
        <taxon>Paraglomus</taxon>
    </lineage>
</organism>
<dbReference type="EMBL" id="CAJVPI010000917">
    <property type="protein sequence ID" value="CAG8582143.1"/>
    <property type="molecule type" value="Genomic_DNA"/>
</dbReference>
<proteinExistence type="predicted"/>
<comment type="caution">
    <text evidence="2">The sequence shown here is derived from an EMBL/GenBank/DDBJ whole genome shotgun (WGS) entry which is preliminary data.</text>
</comment>
<keyword evidence="1" id="KW-0732">Signal</keyword>
<feature type="signal peptide" evidence="1">
    <location>
        <begin position="1"/>
        <end position="23"/>
    </location>
</feature>
<dbReference type="AlphaFoldDB" id="A0A9N9C048"/>
<keyword evidence="3" id="KW-1185">Reference proteome</keyword>
<reference evidence="2" key="1">
    <citation type="submission" date="2021-06" db="EMBL/GenBank/DDBJ databases">
        <authorList>
            <person name="Kallberg Y."/>
            <person name="Tangrot J."/>
            <person name="Rosling A."/>
        </authorList>
    </citation>
    <scope>NUCLEOTIDE SEQUENCE</scope>
    <source>
        <strain evidence="2">BR232B</strain>
    </source>
</reference>